<keyword evidence="1" id="KW-0812">Transmembrane</keyword>
<feature type="domain" description="Guanylate cyclase" evidence="2">
    <location>
        <begin position="173"/>
        <end position="302"/>
    </location>
</feature>
<accession>A0A3D5IYU9</accession>
<dbReference type="InterPro" id="IPR029787">
    <property type="entry name" value="Nucleotide_cyclase"/>
</dbReference>
<keyword evidence="1" id="KW-0472">Membrane</keyword>
<feature type="transmembrane region" description="Helical" evidence="1">
    <location>
        <begin position="88"/>
        <end position="110"/>
    </location>
</feature>
<reference evidence="3 4" key="1">
    <citation type="journal article" date="2018" name="Nat. Biotechnol.">
        <title>A standardized bacterial taxonomy based on genome phylogeny substantially revises the tree of life.</title>
        <authorList>
            <person name="Parks D.H."/>
            <person name="Chuvochina M."/>
            <person name="Waite D.W."/>
            <person name="Rinke C."/>
            <person name="Skarshewski A."/>
            <person name="Chaumeil P.A."/>
            <person name="Hugenholtz P."/>
        </authorList>
    </citation>
    <scope>NUCLEOTIDE SEQUENCE [LARGE SCALE GENOMIC DNA]</scope>
    <source>
        <strain evidence="3">UBA9359</strain>
    </source>
</reference>
<organism evidence="3 4">
    <name type="scientific">Zunongwangia profunda</name>
    <dbReference type="NCBI Taxonomy" id="398743"/>
    <lineage>
        <taxon>Bacteria</taxon>
        <taxon>Pseudomonadati</taxon>
        <taxon>Bacteroidota</taxon>
        <taxon>Flavobacteriia</taxon>
        <taxon>Flavobacteriales</taxon>
        <taxon>Flavobacteriaceae</taxon>
        <taxon>Zunongwangia</taxon>
    </lineage>
</organism>
<feature type="transmembrane region" description="Helical" evidence="1">
    <location>
        <begin position="51"/>
        <end position="76"/>
    </location>
</feature>
<dbReference type="SUPFAM" id="SSF55073">
    <property type="entry name" value="Nucleotide cyclase"/>
    <property type="match status" value="1"/>
</dbReference>
<dbReference type="InterPro" id="IPR001054">
    <property type="entry name" value="A/G_cyclase"/>
</dbReference>
<feature type="transmembrane region" description="Helical" evidence="1">
    <location>
        <begin position="12"/>
        <end position="31"/>
    </location>
</feature>
<gene>
    <name evidence="3" type="ORF">DGQ38_04090</name>
</gene>
<dbReference type="Proteomes" id="UP000264330">
    <property type="component" value="Unassembled WGS sequence"/>
</dbReference>
<proteinExistence type="predicted"/>
<dbReference type="GO" id="GO:0009190">
    <property type="term" value="P:cyclic nucleotide biosynthetic process"/>
    <property type="evidence" value="ECO:0007669"/>
    <property type="project" value="InterPro"/>
</dbReference>
<evidence type="ECO:0000256" key="1">
    <source>
        <dbReference type="SAM" id="Phobius"/>
    </source>
</evidence>
<name>A0A3D5IYU9_9FLAO</name>
<dbReference type="EMBL" id="DPMF01000089">
    <property type="protein sequence ID" value="HCV80210.1"/>
    <property type="molecule type" value="Genomic_DNA"/>
</dbReference>
<evidence type="ECO:0000313" key="4">
    <source>
        <dbReference type="Proteomes" id="UP000264330"/>
    </source>
</evidence>
<comment type="caution">
    <text evidence="3">The sequence shown here is derived from an EMBL/GenBank/DDBJ whole genome shotgun (WGS) entry which is preliminary data.</text>
</comment>
<dbReference type="GO" id="GO:0004016">
    <property type="term" value="F:adenylate cyclase activity"/>
    <property type="evidence" value="ECO:0007669"/>
    <property type="project" value="UniProtKB-ARBA"/>
</dbReference>
<evidence type="ECO:0000313" key="3">
    <source>
        <dbReference type="EMBL" id="HCV80210.1"/>
    </source>
</evidence>
<protein>
    <recommendedName>
        <fullName evidence="2">Guanylate cyclase domain-containing protein</fullName>
    </recommendedName>
</protein>
<dbReference type="GO" id="GO:0035556">
    <property type="term" value="P:intracellular signal transduction"/>
    <property type="evidence" value="ECO:0007669"/>
    <property type="project" value="InterPro"/>
</dbReference>
<dbReference type="PROSITE" id="PS50125">
    <property type="entry name" value="GUANYLATE_CYCLASE_2"/>
    <property type="match status" value="1"/>
</dbReference>
<dbReference type="CDD" id="cd07302">
    <property type="entry name" value="CHD"/>
    <property type="match status" value="1"/>
</dbReference>
<keyword evidence="1" id="KW-1133">Transmembrane helix</keyword>
<dbReference type="RefSeq" id="WP_272958550.1">
    <property type="nucleotide sequence ID" value="NZ_CAJXAW010000135.1"/>
</dbReference>
<evidence type="ECO:0000259" key="2">
    <source>
        <dbReference type="PROSITE" id="PS50125"/>
    </source>
</evidence>
<dbReference type="AlphaFoldDB" id="A0A3D5IYU9"/>
<dbReference type="Pfam" id="PF00211">
    <property type="entry name" value="Guanylate_cyc"/>
    <property type="match status" value="1"/>
</dbReference>
<sequence>MYINNYKATEIAIIICSWMLALLLFAYLKFGDVNDAFLIQWYDKQLFFNRNIYSVALAYGLLLGSLLSIIHLYVYPRIIQTPSFTKNIIARSVSFLVCFKTADILISLLYNGLNDFHLSYSNQNSILRSLFLYAVIINFLTDFFLLMRKNLGPDYFFNLIRGKYHRPREENRIFMFLDLASSTTIAERIGHIAYSSLLQDCFRELTPLLLKNNASIYQYVGDEAVITWKINKHTNRNQCLDLFFSFQKRLQQKKDYYSQTYHTVPFFRASINEGRIVMSTVGELKTEIVYHGDVLNTAARIQSLCKNYHTDLLISENFYQNIKEEKVYIFKCFNNIAITGKDEKINIYSVNRN</sequence>
<feature type="transmembrane region" description="Helical" evidence="1">
    <location>
        <begin position="130"/>
        <end position="147"/>
    </location>
</feature>
<dbReference type="Gene3D" id="3.30.70.1230">
    <property type="entry name" value="Nucleotide cyclase"/>
    <property type="match status" value="1"/>
</dbReference>